<sequence length="166" mass="17720">MALAFTLPDTDGTPTSLHGDGAPAAVVVFTCNHCPYALAWHERIQDVARDYADRGVRVLQINANDAVKHPRDSLAAMQARVAAGEFASPYLHDETQEVARAWGAKTTPDVFVTDASGVVYRGAPDADHGDPSLNAAWLRAALDDVLAGRSVANPETKPVGCSIKWK</sequence>
<gene>
    <name evidence="2" type="ORF">OM076_32550</name>
</gene>
<proteinExistence type="predicted"/>
<organism evidence="2 3">
    <name type="scientific">Solirubrobacter ginsenosidimutans</name>
    <dbReference type="NCBI Taxonomy" id="490573"/>
    <lineage>
        <taxon>Bacteria</taxon>
        <taxon>Bacillati</taxon>
        <taxon>Actinomycetota</taxon>
        <taxon>Thermoleophilia</taxon>
        <taxon>Solirubrobacterales</taxon>
        <taxon>Solirubrobacteraceae</taxon>
        <taxon>Solirubrobacter</taxon>
    </lineage>
</organism>
<keyword evidence="3" id="KW-1185">Reference proteome</keyword>
<comment type="caution">
    <text evidence="2">The sequence shown here is derived from an EMBL/GenBank/DDBJ whole genome shotgun (WGS) entry which is preliminary data.</text>
</comment>
<dbReference type="PROSITE" id="PS51352">
    <property type="entry name" value="THIOREDOXIN_2"/>
    <property type="match status" value="1"/>
</dbReference>
<feature type="domain" description="Thioredoxin" evidence="1">
    <location>
        <begin position="1"/>
        <end position="147"/>
    </location>
</feature>
<dbReference type="GO" id="GO:0016491">
    <property type="term" value="F:oxidoreductase activity"/>
    <property type="evidence" value="ECO:0007669"/>
    <property type="project" value="InterPro"/>
</dbReference>
<dbReference type="AlphaFoldDB" id="A0A9X3S2X0"/>
<protein>
    <submittedName>
        <fullName evidence="2">Thioredoxin family protein</fullName>
    </submittedName>
</protein>
<dbReference type="InterPro" id="IPR036249">
    <property type="entry name" value="Thioredoxin-like_sf"/>
</dbReference>
<name>A0A9X3S2X0_9ACTN</name>
<accession>A0A9X3S2X0</accession>
<dbReference type="Pfam" id="PF00578">
    <property type="entry name" value="AhpC-TSA"/>
    <property type="match status" value="1"/>
</dbReference>
<dbReference type="InterPro" id="IPR013766">
    <property type="entry name" value="Thioredoxin_domain"/>
</dbReference>
<dbReference type="GO" id="GO:0016209">
    <property type="term" value="F:antioxidant activity"/>
    <property type="evidence" value="ECO:0007669"/>
    <property type="project" value="InterPro"/>
</dbReference>
<dbReference type="Proteomes" id="UP001149140">
    <property type="component" value="Unassembled WGS sequence"/>
</dbReference>
<dbReference type="Gene3D" id="3.40.30.10">
    <property type="entry name" value="Glutaredoxin"/>
    <property type="match status" value="1"/>
</dbReference>
<dbReference type="EMBL" id="JAPDOD010000041">
    <property type="protein sequence ID" value="MDA0165045.1"/>
    <property type="molecule type" value="Genomic_DNA"/>
</dbReference>
<evidence type="ECO:0000259" key="1">
    <source>
        <dbReference type="PROSITE" id="PS51352"/>
    </source>
</evidence>
<dbReference type="CDD" id="cd02969">
    <property type="entry name" value="PRX_like1"/>
    <property type="match status" value="1"/>
</dbReference>
<dbReference type="SUPFAM" id="SSF52833">
    <property type="entry name" value="Thioredoxin-like"/>
    <property type="match status" value="1"/>
</dbReference>
<dbReference type="InterPro" id="IPR047262">
    <property type="entry name" value="PRX-like1"/>
</dbReference>
<evidence type="ECO:0000313" key="3">
    <source>
        <dbReference type="Proteomes" id="UP001149140"/>
    </source>
</evidence>
<dbReference type="RefSeq" id="WP_270044301.1">
    <property type="nucleotide sequence ID" value="NZ_JAPDOD010000041.1"/>
</dbReference>
<dbReference type="InterPro" id="IPR000866">
    <property type="entry name" value="AhpC/TSA"/>
</dbReference>
<dbReference type="PANTHER" id="PTHR43640:SF1">
    <property type="entry name" value="THIOREDOXIN-DEPENDENT PEROXIREDOXIN"/>
    <property type="match status" value="1"/>
</dbReference>
<evidence type="ECO:0000313" key="2">
    <source>
        <dbReference type="EMBL" id="MDA0165045.1"/>
    </source>
</evidence>
<dbReference type="PANTHER" id="PTHR43640">
    <property type="entry name" value="OS07G0260300 PROTEIN"/>
    <property type="match status" value="1"/>
</dbReference>
<reference evidence="2" key="1">
    <citation type="submission" date="2022-10" db="EMBL/GenBank/DDBJ databases">
        <title>The WGS of Solirubrobacter ginsenosidimutans DSM 21036.</title>
        <authorList>
            <person name="Jiang Z."/>
        </authorList>
    </citation>
    <scope>NUCLEOTIDE SEQUENCE</scope>
    <source>
        <strain evidence="2">DSM 21036</strain>
    </source>
</reference>